<dbReference type="EMBL" id="JNVC02000001">
    <property type="protein sequence ID" value="KEZ54117.1"/>
    <property type="molecule type" value="Genomic_DNA"/>
</dbReference>
<sequence>MGGIFKTFFLLLIIAGSYFLYIQYGNHEQPIRQQDESEQLAGQSEEQLNVPEEGVLSFIGKSSDDIVNTLGEPVRIDPSSYDYEWWIYNQNDRQYLQVGVKDNKVVTVYAIGPDVNVNPYKLGQPAGDVFKTNSISSSISIDLNGSSYRFEMSEEDMNTRPIVQIGDIFVQLYLDKFDGELSSIRALDKETLIKQRPYEVVYRGELLEPAELTDEQWKAVEEGAEKQILDLTNVIRDRHGVPPVEWDQMTSEVAFGHSNDMLVNNYFSHESPTEGTLGDRLKEGGVTYQLAGENIAAQYIDGIAAVEGWLNSKGHREALLNPEFTKLGVGVNELYYTQNFIRPFE</sequence>
<keyword evidence="5" id="KW-1185">Reference proteome</keyword>
<dbReference type="InterPro" id="IPR014044">
    <property type="entry name" value="CAP_dom"/>
</dbReference>
<reference evidence="4 5" key="1">
    <citation type="journal article" date="2005" name="Int. J. Syst. Evol. Microbiol.">
        <title>Bacillus cibi sp. nov., isolated from jeotgal, a traditional Korean fermented seafood.</title>
        <authorList>
            <person name="Yoon J.H."/>
            <person name="Lee C.H."/>
            <person name="Oh T.K."/>
        </authorList>
    </citation>
    <scope>NUCLEOTIDE SEQUENCE [LARGE SCALE GENOMIC DNA]</scope>
    <source>
        <strain evidence="4 5">DSM 16189</strain>
    </source>
</reference>
<dbReference type="Gene3D" id="3.40.33.10">
    <property type="entry name" value="CAP"/>
    <property type="match status" value="1"/>
</dbReference>
<dbReference type="CDD" id="cd05379">
    <property type="entry name" value="CAP_bacterial"/>
    <property type="match status" value="1"/>
</dbReference>
<keyword evidence="1" id="KW-0812">Transmembrane</keyword>
<keyword evidence="1" id="KW-1133">Transmembrane helix</keyword>
<accession>A0A084H3F5</accession>
<dbReference type="PANTHER" id="PTHR31157:SF26">
    <property type="entry name" value="SCP-LIKE EXTRACELLULAR PROTEIN"/>
    <property type="match status" value="1"/>
</dbReference>
<dbReference type="Proteomes" id="UP000028549">
    <property type="component" value="Unassembled WGS sequence"/>
</dbReference>
<evidence type="ECO:0000256" key="1">
    <source>
        <dbReference type="SAM" id="Phobius"/>
    </source>
</evidence>
<keyword evidence="1" id="KW-0472">Membrane</keyword>
<protein>
    <submittedName>
        <fullName evidence="4">Membrane protein</fullName>
    </submittedName>
</protein>
<dbReference type="InterPro" id="IPR029410">
    <property type="entry name" value="CAP_assoc"/>
</dbReference>
<evidence type="ECO:0000259" key="2">
    <source>
        <dbReference type="Pfam" id="PF00188"/>
    </source>
</evidence>
<dbReference type="AlphaFoldDB" id="A0A084H3F5"/>
<feature type="domain" description="SCP" evidence="2">
    <location>
        <begin position="229"/>
        <end position="337"/>
    </location>
</feature>
<dbReference type="InterPro" id="IPR035940">
    <property type="entry name" value="CAP_sf"/>
</dbReference>
<dbReference type="STRING" id="246786.GS18_0204105"/>
<dbReference type="Pfam" id="PF14504">
    <property type="entry name" value="CAP_assoc_N"/>
    <property type="match status" value="1"/>
</dbReference>
<dbReference type="Pfam" id="PF00188">
    <property type="entry name" value="CAP"/>
    <property type="match status" value="1"/>
</dbReference>
<comment type="caution">
    <text evidence="4">The sequence shown here is derived from an EMBL/GenBank/DDBJ whole genome shotgun (WGS) entry which is preliminary data.</text>
</comment>
<dbReference type="SUPFAM" id="SSF55797">
    <property type="entry name" value="PR-1-like"/>
    <property type="match status" value="1"/>
</dbReference>
<dbReference type="PANTHER" id="PTHR31157">
    <property type="entry name" value="SCP DOMAIN-CONTAINING PROTEIN"/>
    <property type="match status" value="1"/>
</dbReference>
<feature type="domain" description="CAP-associated" evidence="3">
    <location>
        <begin position="59"/>
        <end position="198"/>
    </location>
</feature>
<evidence type="ECO:0000259" key="3">
    <source>
        <dbReference type="Pfam" id="PF14504"/>
    </source>
</evidence>
<organism evidence="4 5">
    <name type="scientific">Metabacillus indicus</name>
    <name type="common">Bacillus indicus</name>
    <dbReference type="NCBI Taxonomy" id="246786"/>
    <lineage>
        <taxon>Bacteria</taxon>
        <taxon>Bacillati</taxon>
        <taxon>Bacillota</taxon>
        <taxon>Bacilli</taxon>
        <taxon>Bacillales</taxon>
        <taxon>Bacillaceae</taxon>
        <taxon>Metabacillus</taxon>
    </lineage>
</organism>
<evidence type="ECO:0000313" key="4">
    <source>
        <dbReference type="EMBL" id="KEZ54117.1"/>
    </source>
</evidence>
<dbReference type="OrthoDB" id="9783944at2"/>
<dbReference type="RefSeq" id="WP_029285074.1">
    <property type="nucleotide sequence ID" value="NZ_JNVC02000001.1"/>
</dbReference>
<name>A0A084H3F5_METID</name>
<feature type="transmembrane region" description="Helical" evidence="1">
    <location>
        <begin position="7"/>
        <end position="24"/>
    </location>
</feature>
<evidence type="ECO:0000313" key="5">
    <source>
        <dbReference type="Proteomes" id="UP000028549"/>
    </source>
</evidence>
<proteinExistence type="predicted"/>
<gene>
    <name evidence="4" type="ORF">GS18_0204105</name>
</gene>